<dbReference type="PROSITE" id="PS50075">
    <property type="entry name" value="CARRIER"/>
    <property type="match status" value="1"/>
</dbReference>
<evidence type="ECO:0000256" key="9">
    <source>
        <dbReference type="PROSITE-ProRule" id="PRU01363"/>
    </source>
</evidence>
<dbReference type="SMART" id="SM00822">
    <property type="entry name" value="PKS_KR"/>
    <property type="match status" value="1"/>
</dbReference>
<feature type="region of interest" description="Disordered" evidence="10">
    <location>
        <begin position="460"/>
        <end position="481"/>
    </location>
</feature>
<evidence type="ECO:0000256" key="8">
    <source>
        <dbReference type="ARBA" id="ARBA00023315"/>
    </source>
</evidence>
<dbReference type="Gene3D" id="3.90.180.10">
    <property type="entry name" value="Medium-chain alcohol dehydrogenases, catalytic domain"/>
    <property type="match status" value="1"/>
</dbReference>
<evidence type="ECO:0000259" key="13">
    <source>
        <dbReference type="PROSITE" id="PS52019"/>
    </source>
</evidence>
<evidence type="ECO:0000256" key="4">
    <source>
        <dbReference type="ARBA" id="ARBA00022679"/>
    </source>
</evidence>
<dbReference type="InterPro" id="IPR013968">
    <property type="entry name" value="PKS_KR"/>
</dbReference>
<keyword evidence="4" id="KW-0808">Transferase</keyword>
<feature type="domain" description="Ketosynthase family 3 (KS3)" evidence="12">
    <location>
        <begin position="32"/>
        <end position="456"/>
    </location>
</feature>
<protein>
    <submittedName>
        <fullName evidence="14">Polyketide synthase</fullName>
    </submittedName>
</protein>
<dbReference type="PROSITE" id="PS00606">
    <property type="entry name" value="KS3_1"/>
    <property type="match status" value="1"/>
</dbReference>
<dbReference type="GO" id="GO:0033068">
    <property type="term" value="P:macrolide biosynthetic process"/>
    <property type="evidence" value="ECO:0007669"/>
    <property type="project" value="UniProtKB-ARBA"/>
</dbReference>
<dbReference type="Pfam" id="PF00107">
    <property type="entry name" value="ADH_zinc_N"/>
    <property type="match status" value="1"/>
</dbReference>
<dbReference type="Proteomes" id="UP000630936">
    <property type="component" value="Unassembled WGS sequence"/>
</dbReference>
<dbReference type="InterPro" id="IPR032821">
    <property type="entry name" value="PKS_assoc"/>
</dbReference>
<feature type="active site" description="Proton donor; for dehydratase activity" evidence="9">
    <location>
        <position position="1143"/>
    </location>
</feature>
<dbReference type="PANTHER" id="PTHR43775">
    <property type="entry name" value="FATTY ACID SYNTHASE"/>
    <property type="match status" value="1"/>
</dbReference>
<dbReference type="Gene3D" id="3.40.50.720">
    <property type="entry name" value="NAD(P)-binding Rossmann-like Domain"/>
    <property type="match status" value="3"/>
</dbReference>
<dbReference type="SMART" id="SM00825">
    <property type="entry name" value="PKS_KS"/>
    <property type="match status" value="1"/>
</dbReference>
<keyword evidence="5" id="KW-0521">NADP</keyword>
<dbReference type="InterPro" id="IPR050091">
    <property type="entry name" value="PKS_NRPS_Biosynth_Enz"/>
</dbReference>
<sequence length="2230" mass="235464">MASRKRRETSDDRQIHKEDSKENSKENPEGNGPAVAVVGMACTFPGAADLTEFWSRLGEGHDSISEVPASRFDIEEFYDPCPGKPGKIVSRWGGFLDGIDEFDADFFGVAPREAHHMDPQQRLLLETTAAAAEDAGFTRERLADGRTGVFIGSLGRNYWDAMSRSGVLDIYANAGSTPSVLSGRLSYAFDLQGPSLTVDTACSSSLTAVHLACQSLRGGESTLALAGGVNLILVPEESITFSSGKMLSPDGRCKFASASANGFVRSEGVGVVVLKLLKDAIADGDAVRAVILGSATVNDGRSGGAMMAPARSGQEKTLRAAYADAGIHPSRVDYVEAHGTGTPVGDPVELGALAAVLGADRPADRPLIVGSVKTNIGHAEGAAGIAGLIKAVMCLEHGVIPPSLHSAELTSAIDWANTPLHVPQRTREWPQDERPGIAGVSSFGISGTNVHIVLGAHHPARTEPAPATAPEEDGRPRLLSLSSHSPETLRETAARYLRHLEPGGAGHETPLRDICYSAATRRDSHESRLTVVGSTRKELTGRLSAFLEDEPGPLTRSADEVYEERSRVVFVFPGQGSQWVGMGRELLTAEPVFRRALEECDAAVRAETGWSVMDRLTGGGALEGVDVIQPTLWAVEVALAALWRSWGVEPDYVVGHSMGEAAAACVAGSLGVADAAAVICRRSALAKSVSGNGAMASVELGAEDAAEELSRYAGLISVAAINGPTSTVLSGDGDAMRELLTSLQERGVFCRLVRVDFASHGPQVEPLREPLLEALGSLAPRAGSVPMYSTVDAEPVDGTGLDAAYWARNLREPVRFGPVVQKLLDEGPTVFIEISPHPILTPAMSEYAYQSPGRALAVGSTRRNTPELAALLDSLAAVRLSGHPVDLGRIFEPEARYVRLPGPAWQRQRYWFPERPTSGTESAAPPAAPSAAPPGHPLLGAPVADAGTGTGTGGDRVWEGPLDLTANAYLRDHQVQGVVIIPGTAYIEMAAAAAATVFGTVPAIRDVTYHEGIFLTGSEPPPVVRVTLRQDPEGGWGFEIGSRHHDQSEHRRNVTGLLDPGEGPPAAARAEVASRERARSEGAELPGEEFYRRFAAKGNQWLGAFRGVTRLWRRDGEALARIEPPASVPDGDPAHHFHPALLDACGHTLAAAFESFRADGEHDAFVLGGIDRVRLHRRPRGPVWSHAVRTEDRPDAVVGDVEVRDEDGELLAELGGVRLRFLVLRTASPRRTDWLHEVVWRPVARPAPGGPRTGFWLVLADRSDTADTLKGMLGGRVIVVTSGAALAKRAPDRYETGPDDYRELLAEVRGEVGDSRCEGIVHLWSRDARDPGPLGGSAAGATASAARLGGHSVLRLTRALEGTPWYGSGLWLVTEGAQRLPDHPGGMSVGQATVWGLGRSLIQERGSARCVLIDLPAGAGRGAAGLLGAELLAQDDGENQIAFRGGRRYTARLVAHTPALAPAPAPALAPALAPEPVTAVTAPAVLPPAFEVRSRTAGLLDELGPVPVERRAPGPGEVAIRVTRTALNYRDVLTAMGAYPGLGDAAPLGWECVGVITELGDGVAGLLPGDEVVALSEGALASHVVTSAHLVGRIPARLTAEEALTLPAAYLTAYYGLCELARLAPGERVLIHSATGGVGLAAIQLARWRGAEIYATAGSPRKRALLKTLGVKHVFDSRSTAFADEVAAATRGDGVDVVLNSLAGDAIPRSLSVLAPYGRYVELSKKDLIENSSIGLLPFSKNLAFFSMDLVDMLRHRPRRAGELLERVLELVEGRAVEPLPYEEYGIADVEAAFRRMARAQHIGKVLVRLDDTEEPAAVPAVPVPVPVPVPAAASAAVLPSGDGGPVLVSDGAYVVTGGLGGIGLKLAAWLVERGARELILLGRSPLGDRAGLLRELERGGARVAYHAVDVADEDALRAVFGEHESAGLPPVRGVLHAAGVIELASAAETEPEQFDAMIGPKVTGAWNLHRLLEGSPLDFFVLFSSASAVLGSPMLGAYAAANAGLDALAHHRRDLGLPALSVNWGFWSSVGMVARYDDEHERSLAPRGIESFTPEEGIGLLQSIWGSRAAQLTVLAADWGRWSAAYPDAARDPLLRELVTEMGPPPPPPPPPPVPVPVPVASVAEAEAEAVTEAAVPSPGPEGPGSDGDPGTVRAFLTQRIAKVLALPTRRLHDRKPLNRQGLDSLMATEVRSQVQREYGVMVPMARMLGGQSLTDLADFITDELAGRA</sequence>
<dbReference type="InterPro" id="IPR020841">
    <property type="entry name" value="PKS_Beta-ketoAc_synthase_dom"/>
</dbReference>
<dbReference type="InterPro" id="IPR014043">
    <property type="entry name" value="Acyl_transferase_dom"/>
</dbReference>
<feature type="region of interest" description="Disordered" evidence="10">
    <location>
        <begin position="1"/>
        <end position="34"/>
    </location>
</feature>
<dbReference type="Gene3D" id="3.40.47.10">
    <property type="match status" value="1"/>
</dbReference>
<keyword evidence="6" id="KW-0045">Antibiotic biosynthesis</keyword>
<dbReference type="GO" id="GO:0016491">
    <property type="term" value="F:oxidoreductase activity"/>
    <property type="evidence" value="ECO:0007669"/>
    <property type="project" value="InterPro"/>
</dbReference>
<dbReference type="InterPro" id="IPR049551">
    <property type="entry name" value="PKS_DH_C"/>
</dbReference>
<organism evidence="14 15">
    <name type="scientific">Streptomyces inusitatus</name>
    <dbReference type="NCBI Taxonomy" id="68221"/>
    <lineage>
        <taxon>Bacteria</taxon>
        <taxon>Bacillati</taxon>
        <taxon>Actinomycetota</taxon>
        <taxon>Actinomycetes</taxon>
        <taxon>Kitasatosporales</taxon>
        <taxon>Streptomycetaceae</taxon>
        <taxon>Streptomyces</taxon>
    </lineage>
</organism>
<comment type="pathway">
    <text evidence="1">Antibiotic biosynthesis.</text>
</comment>
<dbReference type="InterPro" id="IPR020806">
    <property type="entry name" value="PKS_PP-bd"/>
</dbReference>
<dbReference type="InterPro" id="IPR057326">
    <property type="entry name" value="KR_dom"/>
</dbReference>
<dbReference type="Pfam" id="PF00109">
    <property type="entry name" value="ketoacyl-synt"/>
    <property type="match status" value="1"/>
</dbReference>
<dbReference type="InterPro" id="IPR013154">
    <property type="entry name" value="ADH-like_N"/>
</dbReference>
<evidence type="ECO:0000259" key="11">
    <source>
        <dbReference type="PROSITE" id="PS50075"/>
    </source>
</evidence>
<feature type="region of interest" description="Disordered" evidence="10">
    <location>
        <begin position="915"/>
        <end position="938"/>
    </location>
</feature>
<dbReference type="Pfam" id="PF00550">
    <property type="entry name" value="PP-binding"/>
    <property type="match status" value="1"/>
</dbReference>
<dbReference type="InterPro" id="IPR049552">
    <property type="entry name" value="PKS_DH_N"/>
</dbReference>
<evidence type="ECO:0000256" key="5">
    <source>
        <dbReference type="ARBA" id="ARBA00022857"/>
    </source>
</evidence>
<dbReference type="SUPFAM" id="SSF51735">
    <property type="entry name" value="NAD(P)-binding Rossmann-fold domains"/>
    <property type="match status" value="3"/>
</dbReference>
<dbReference type="EMBL" id="BMWG01000034">
    <property type="protein sequence ID" value="GGZ62388.1"/>
    <property type="molecule type" value="Genomic_DNA"/>
</dbReference>
<dbReference type="InterPro" id="IPR013149">
    <property type="entry name" value="ADH-like_C"/>
</dbReference>
<dbReference type="InterPro" id="IPR049900">
    <property type="entry name" value="PKS_mFAS_DH"/>
</dbReference>
<dbReference type="Gene3D" id="3.40.366.10">
    <property type="entry name" value="Malonyl-Coenzyme A Acyl Carrier Protein, domain 2"/>
    <property type="match status" value="1"/>
</dbReference>
<feature type="domain" description="Carrier" evidence="11">
    <location>
        <begin position="2149"/>
        <end position="2226"/>
    </location>
</feature>
<dbReference type="SMART" id="SM00823">
    <property type="entry name" value="PKS_PP"/>
    <property type="match status" value="1"/>
</dbReference>
<dbReference type="Pfam" id="PF21089">
    <property type="entry name" value="PKS_DH_N"/>
    <property type="match status" value="1"/>
</dbReference>
<dbReference type="InterPro" id="IPR036291">
    <property type="entry name" value="NAD(P)-bd_dom_sf"/>
</dbReference>
<dbReference type="Gene3D" id="3.10.129.110">
    <property type="entry name" value="Polyketide synthase dehydratase"/>
    <property type="match status" value="1"/>
</dbReference>
<dbReference type="InterPro" id="IPR016039">
    <property type="entry name" value="Thiolase-like"/>
</dbReference>
<name>A0A918V483_9ACTN</name>
<feature type="region of interest" description="C-terminal hotdog fold" evidence="9">
    <location>
        <begin position="1082"/>
        <end position="1228"/>
    </location>
</feature>
<dbReference type="SUPFAM" id="SSF47336">
    <property type="entry name" value="ACP-like"/>
    <property type="match status" value="1"/>
</dbReference>
<dbReference type="Pfam" id="PF00698">
    <property type="entry name" value="Acyl_transf_1"/>
    <property type="match status" value="1"/>
</dbReference>
<keyword evidence="3" id="KW-0597">Phosphoprotein</keyword>
<dbReference type="Pfam" id="PF08659">
    <property type="entry name" value="KR"/>
    <property type="match status" value="1"/>
</dbReference>
<evidence type="ECO:0000313" key="14">
    <source>
        <dbReference type="EMBL" id="GGZ62388.1"/>
    </source>
</evidence>
<dbReference type="Pfam" id="PF16197">
    <property type="entry name" value="KAsynt_C_assoc"/>
    <property type="match status" value="1"/>
</dbReference>
<keyword evidence="2" id="KW-0596">Phosphopantetheine</keyword>
<dbReference type="SUPFAM" id="SSF53901">
    <property type="entry name" value="Thiolase-like"/>
    <property type="match status" value="1"/>
</dbReference>
<evidence type="ECO:0000256" key="1">
    <source>
        <dbReference type="ARBA" id="ARBA00004792"/>
    </source>
</evidence>
<dbReference type="FunFam" id="3.40.47.10:FF:000019">
    <property type="entry name" value="Polyketide synthase type I"/>
    <property type="match status" value="1"/>
</dbReference>
<dbReference type="SMART" id="SM00829">
    <property type="entry name" value="PKS_ER"/>
    <property type="match status" value="1"/>
</dbReference>
<dbReference type="CDD" id="cd00833">
    <property type="entry name" value="PKS"/>
    <property type="match status" value="1"/>
</dbReference>
<evidence type="ECO:0000256" key="3">
    <source>
        <dbReference type="ARBA" id="ARBA00022553"/>
    </source>
</evidence>
<reference evidence="14" key="1">
    <citation type="journal article" date="2014" name="Int. J. Syst. Evol. Microbiol.">
        <title>Complete genome sequence of Corynebacterium casei LMG S-19264T (=DSM 44701T), isolated from a smear-ripened cheese.</title>
        <authorList>
            <consortium name="US DOE Joint Genome Institute (JGI-PGF)"/>
            <person name="Walter F."/>
            <person name="Albersmeier A."/>
            <person name="Kalinowski J."/>
            <person name="Ruckert C."/>
        </authorList>
    </citation>
    <scope>NUCLEOTIDE SEQUENCE</scope>
    <source>
        <strain evidence="14">JCM 4988</strain>
    </source>
</reference>
<dbReference type="SMART" id="SM00827">
    <property type="entry name" value="PKS_AT"/>
    <property type="match status" value="1"/>
</dbReference>
<dbReference type="GO" id="GO:0004315">
    <property type="term" value="F:3-oxoacyl-[acyl-carrier-protein] synthase activity"/>
    <property type="evidence" value="ECO:0007669"/>
    <property type="project" value="InterPro"/>
</dbReference>
<dbReference type="PROSITE" id="PS52019">
    <property type="entry name" value="PKS_MFAS_DH"/>
    <property type="match status" value="1"/>
</dbReference>
<evidence type="ECO:0000256" key="6">
    <source>
        <dbReference type="ARBA" id="ARBA00023194"/>
    </source>
</evidence>
<dbReference type="Pfam" id="PF08240">
    <property type="entry name" value="ADH_N"/>
    <property type="match status" value="1"/>
</dbReference>
<feature type="active site" description="Proton acceptor; for dehydratase activity" evidence="9">
    <location>
        <position position="973"/>
    </location>
</feature>
<dbReference type="InterPro" id="IPR016035">
    <property type="entry name" value="Acyl_Trfase/lysoPLipase"/>
</dbReference>
<dbReference type="SUPFAM" id="SSF50129">
    <property type="entry name" value="GroES-like"/>
    <property type="match status" value="1"/>
</dbReference>
<dbReference type="PANTHER" id="PTHR43775:SF37">
    <property type="entry name" value="SI:DKEY-61P9.11"/>
    <property type="match status" value="1"/>
</dbReference>
<dbReference type="Pfam" id="PF02801">
    <property type="entry name" value="Ketoacyl-synt_C"/>
    <property type="match status" value="1"/>
</dbReference>
<dbReference type="RefSeq" id="WP_190126880.1">
    <property type="nucleotide sequence ID" value="NZ_BMWG01000034.1"/>
</dbReference>
<evidence type="ECO:0000256" key="2">
    <source>
        <dbReference type="ARBA" id="ARBA00022450"/>
    </source>
</evidence>
<dbReference type="InterPro" id="IPR014031">
    <property type="entry name" value="Ketoacyl_synth_C"/>
</dbReference>
<evidence type="ECO:0000259" key="12">
    <source>
        <dbReference type="PROSITE" id="PS52004"/>
    </source>
</evidence>
<dbReference type="InterPro" id="IPR036736">
    <property type="entry name" value="ACP-like_sf"/>
</dbReference>
<dbReference type="SMART" id="SM00826">
    <property type="entry name" value="PKS_DH"/>
    <property type="match status" value="1"/>
</dbReference>
<dbReference type="InterPro" id="IPR009081">
    <property type="entry name" value="PP-bd_ACP"/>
</dbReference>
<dbReference type="Pfam" id="PF14765">
    <property type="entry name" value="PS-DH"/>
    <property type="match status" value="1"/>
</dbReference>
<dbReference type="SUPFAM" id="SSF55048">
    <property type="entry name" value="Probable ACP-binding domain of malonyl-CoA ACP transacylase"/>
    <property type="match status" value="1"/>
</dbReference>
<feature type="compositionally biased region" description="Pro residues" evidence="10">
    <location>
        <begin position="926"/>
        <end position="936"/>
    </location>
</feature>
<dbReference type="SUPFAM" id="SSF52151">
    <property type="entry name" value="FabD/lysophospholipase-like"/>
    <property type="match status" value="1"/>
</dbReference>
<keyword evidence="8" id="KW-0012">Acyltransferase</keyword>
<evidence type="ECO:0000313" key="15">
    <source>
        <dbReference type="Proteomes" id="UP000630936"/>
    </source>
</evidence>
<dbReference type="GO" id="GO:0004312">
    <property type="term" value="F:fatty acid synthase activity"/>
    <property type="evidence" value="ECO:0007669"/>
    <property type="project" value="TreeGrafter"/>
</dbReference>
<dbReference type="FunFam" id="3.40.366.10:FF:000002">
    <property type="entry name" value="Probable polyketide synthase 2"/>
    <property type="match status" value="1"/>
</dbReference>
<feature type="region of interest" description="N-terminal hotdog fold" evidence="9">
    <location>
        <begin position="936"/>
        <end position="1062"/>
    </location>
</feature>
<dbReference type="InterPro" id="IPR018201">
    <property type="entry name" value="Ketoacyl_synth_AS"/>
</dbReference>
<feature type="domain" description="PKS/mFAS DH" evidence="13">
    <location>
        <begin position="936"/>
        <end position="1228"/>
    </location>
</feature>
<dbReference type="Gene3D" id="1.10.1200.10">
    <property type="entry name" value="ACP-like"/>
    <property type="match status" value="1"/>
</dbReference>
<keyword evidence="15" id="KW-1185">Reference proteome</keyword>
<proteinExistence type="predicted"/>
<dbReference type="InterPro" id="IPR014030">
    <property type="entry name" value="Ketoacyl_synth_N"/>
</dbReference>
<dbReference type="InterPro" id="IPR016036">
    <property type="entry name" value="Malonyl_transacylase_ACP-bd"/>
</dbReference>
<dbReference type="GO" id="GO:0006633">
    <property type="term" value="P:fatty acid biosynthetic process"/>
    <property type="evidence" value="ECO:0007669"/>
    <property type="project" value="InterPro"/>
</dbReference>
<dbReference type="InterPro" id="IPR020807">
    <property type="entry name" value="PKS_DH"/>
</dbReference>
<reference evidence="14" key="2">
    <citation type="submission" date="2020-09" db="EMBL/GenBank/DDBJ databases">
        <authorList>
            <person name="Sun Q."/>
            <person name="Ohkuma M."/>
        </authorList>
    </citation>
    <scope>NUCLEOTIDE SEQUENCE</scope>
    <source>
        <strain evidence="14">JCM 4988</strain>
    </source>
</reference>
<comment type="caution">
    <text evidence="14">The sequence shown here is derived from an EMBL/GenBank/DDBJ whole genome shotgun (WGS) entry which is preliminary data.</text>
</comment>
<dbReference type="GO" id="GO:0071770">
    <property type="term" value="P:DIM/DIP cell wall layer assembly"/>
    <property type="evidence" value="ECO:0007669"/>
    <property type="project" value="TreeGrafter"/>
</dbReference>
<dbReference type="InterPro" id="IPR042104">
    <property type="entry name" value="PKS_dehydratase_sf"/>
</dbReference>
<evidence type="ECO:0000256" key="10">
    <source>
        <dbReference type="SAM" id="MobiDB-lite"/>
    </source>
</evidence>
<gene>
    <name evidence="14" type="ORF">GCM10010387_64850</name>
</gene>
<accession>A0A918V483</accession>
<feature type="compositionally biased region" description="Basic and acidic residues" evidence="10">
    <location>
        <begin position="8"/>
        <end position="28"/>
    </location>
</feature>
<dbReference type="GO" id="GO:0005737">
    <property type="term" value="C:cytoplasm"/>
    <property type="evidence" value="ECO:0007669"/>
    <property type="project" value="TreeGrafter"/>
</dbReference>
<dbReference type="GO" id="GO:0005886">
    <property type="term" value="C:plasma membrane"/>
    <property type="evidence" value="ECO:0007669"/>
    <property type="project" value="TreeGrafter"/>
</dbReference>
<dbReference type="InterPro" id="IPR011032">
    <property type="entry name" value="GroES-like_sf"/>
</dbReference>
<dbReference type="InterPro" id="IPR020843">
    <property type="entry name" value="ER"/>
</dbReference>
<dbReference type="FunFam" id="3.40.50.720:FF:000209">
    <property type="entry name" value="Polyketide synthase Pks12"/>
    <property type="match status" value="1"/>
</dbReference>
<keyword evidence="7" id="KW-0511">Multifunctional enzyme</keyword>
<dbReference type="CDD" id="cd05195">
    <property type="entry name" value="enoyl_red"/>
    <property type="match status" value="1"/>
</dbReference>
<dbReference type="GO" id="GO:0031177">
    <property type="term" value="F:phosphopantetheine binding"/>
    <property type="evidence" value="ECO:0007669"/>
    <property type="project" value="InterPro"/>
</dbReference>
<evidence type="ECO:0000256" key="7">
    <source>
        <dbReference type="ARBA" id="ARBA00023268"/>
    </source>
</evidence>
<dbReference type="PROSITE" id="PS52004">
    <property type="entry name" value="KS3_2"/>
    <property type="match status" value="1"/>
</dbReference>
<dbReference type="Gene3D" id="3.30.70.3290">
    <property type="match status" value="1"/>
</dbReference>
<dbReference type="InterPro" id="IPR001227">
    <property type="entry name" value="Ac_transferase_dom_sf"/>
</dbReference>